<organism evidence="2 3">
    <name type="scientific">Melipona bicolor</name>
    <dbReference type="NCBI Taxonomy" id="60889"/>
    <lineage>
        <taxon>Eukaryota</taxon>
        <taxon>Metazoa</taxon>
        <taxon>Ecdysozoa</taxon>
        <taxon>Arthropoda</taxon>
        <taxon>Hexapoda</taxon>
        <taxon>Insecta</taxon>
        <taxon>Pterygota</taxon>
        <taxon>Neoptera</taxon>
        <taxon>Endopterygota</taxon>
        <taxon>Hymenoptera</taxon>
        <taxon>Apocrita</taxon>
        <taxon>Aculeata</taxon>
        <taxon>Apoidea</taxon>
        <taxon>Anthophila</taxon>
        <taxon>Apidae</taxon>
        <taxon>Melipona</taxon>
    </lineage>
</organism>
<feature type="region of interest" description="Disordered" evidence="1">
    <location>
        <begin position="26"/>
        <end position="51"/>
    </location>
</feature>
<reference evidence="2" key="1">
    <citation type="submission" date="2021-10" db="EMBL/GenBank/DDBJ databases">
        <title>Melipona bicolor Genome sequencing and assembly.</title>
        <authorList>
            <person name="Araujo N.S."/>
            <person name="Arias M.C."/>
        </authorList>
    </citation>
    <scope>NUCLEOTIDE SEQUENCE</scope>
    <source>
        <strain evidence="2">USP_2M_L1-L4_2017</strain>
        <tissue evidence="2">Whole body</tissue>
    </source>
</reference>
<name>A0AA40KTE2_9HYME</name>
<protein>
    <submittedName>
        <fullName evidence="2">Uncharacterized protein</fullName>
    </submittedName>
</protein>
<dbReference type="EMBL" id="JAHYIQ010000005">
    <property type="protein sequence ID" value="KAK1131997.1"/>
    <property type="molecule type" value="Genomic_DNA"/>
</dbReference>
<evidence type="ECO:0000313" key="2">
    <source>
        <dbReference type="EMBL" id="KAK1131997.1"/>
    </source>
</evidence>
<comment type="caution">
    <text evidence="2">The sequence shown here is derived from an EMBL/GenBank/DDBJ whole genome shotgun (WGS) entry which is preliminary data.</text>
</comment>
<dbReference type="Proteomes" id="UP001177670">
    <property type="component" value="Unassembled WGS sequence"/>
</dbReference>
<proteinExistence type="predicted"/>
<sequence length="172" mass="18836">MDQPTCSELEPILKSWVEERRGNLDSPFLGESRAQGGNKSESVSPVESSTCSGELSSRHECAKASWFHATSVLGRVVFTAQPVFGRVGFTLQPRSRCPVQANQNSREHTAHLERLAFETKCYQFSAGPPPSSTGRMHSPAAGRFTNPSAAPTDRARVMSSFPRFRAVIRPSV</sequence>
<gene>
    <name evidence="2" type="ORF">K0M31_016139</name>
</gene>
<evidence type="ECO:0000256" key="1">
    <source>
        <dbReference type="SAM" id="MobiDB-lite"/>
    </source>
</evidence>
<keyword evidence="3" id="KW-1185">Reference proteome</keyword>
<feature type="region of interest" description="Disordered" evidence="1">
    <location>
        <begin position="127"/>
        <end position="152"/>
    </location>
</feature>
<accession>A0AA40KTE2</accession>
<evidence type="ECO:0000313" key="3">
    <source>
        <dbReference type="Proteomes" id="UP001177670"/>
    </source>
</evidence>
<dbReference type="AlphaFoldDB" id="A0AA40KTE2"/>
<feature type="compositionally biased region" description="Polar residues" evidence="1">
    <location>
        <begin position="35"/>
        <end position="51"/>
    </location>
</feature>